<evidence type="ECO:0000256" key="13">
    <source>
        <dbReference type="ARBA" id="ARBA00023163"/>
    </source>
</evidence>
<evidence type="ECO:0000256" key="2">
    <source>
        <dbReference type="ARBA" id="ARBA00022606"/>
    </source>
</evidence>
<dbReference type="SMART" id="SM00091">
    <property type="entry name" value="PAS"/>
    <property type="match status" value="3"/>
</dbReference>
<keyword evidence="7 15" id="KW-0863">Zinc-finger</keyword>
<comment type="caution">
    <text evidence="19">The sequence shown here is derived from an EMBL/GenBank/DDBJ whole genome shotgun (WGS) entry which is preliminary data.</text>
</comment>
<keyword evidence="12" id="KW-0010">Activator</keyword>
<dbReference type="InterPro" id="IPR013655">
    <property type="entry name" value="PAS_fold_3"/>
</dbReference>
<dbReference type="GO" id="GO:0009881">
    <property type="term" value="F:photoreceptor activity"/>
    <property type="evidence" value="ECO:0007669"/>
    <property type="project" value="UniProtKB-KW"/>
</dbReference>
<keyword evidence="8" id="KW-0862">Zinc</keyword>
<evidence type="ECO:0000313" key="19">
    <source>
        <dbReference type="EMBL" id="KAK6505247.1"/>
    </source>
</evidence>
<dbReference type="NCBIfam" id="TIGR00229">
    <property type="entry name" value="sensory_box"/>
    <property type="match status" value="1"/>
</dbReference>
<dbReference type="PROSITE" id="PS00344">
    <property type="entry name" value="GATA_ZN_FINGER_1"/>
    <property type="match status" value="1"/>
</dbReference>
<evidence type="ECO:0000256" key="12">
    <source>
        <dbReference type="ARBA" id="ARBA00023159"/>
    </source>
</evidence>
<evidence type="ECO:0000256" key="3">
    <source>
        <dbReference type="ARBA" id="ARBA00022630"/>
    </source>
</evidence>
<feature type="domain" description="GATA-type" evidence="18">
    <location>
        <begin position="792"/>
        <end position="827"/>
    </location>
</feature>
<feature type="compositionally biased region" description="Polar residues" evidence="16">
    <location>
        <begin position="691"/>
        <end position="706"/>
    </location>
</feature>
<dbReference type="Proteomes" id="UP001370758">
    <property type="component" value="Unassembled WGS sequence"/>
</dbReference>
<dbReference type="InterPro" id="IPR035965">
    <property type="entry name" value="PAS-like_dom_sf"/>
</dbReference>
<proteinExistence type="predicted"/>
<evidence type="ECO:0000256" key="15">
    <source>
        <dbReference type="PROSITE-ProRule" id="PRU00094"/>
    </source>
</evidence>
<evidence type="ECO:0000256" key="8">
    <source>
        <dbReference type="ARBA" id="ARBA00022833"/>
    </source>
</evidence>
<keyword evidence="6" id="KW-0677">Repeat</keyword>
<dbReference type="Pfam" id="PF08447">
    <property type="entry name" value="PAS_3"/>
    <property type="match status" value="1"/>
</dbReference>
<evidence type="ECO:0000256" key="7">
    <source>
        <dbReference type="ARBA" id="ARBA00022771"/>
    </source>
</evidence>
<evidence type="ECO:0000259" key="17">
    <source>
        <dbReference type="PROSITE" id="PS50112"/>
    </source>
</evidence>
<dbReference type="FunFam" id="3.30.450.20:FF:000063">
    <property type="entry name" value="White collar 1 protein"/>
    <property type="match status" value="1"/>
</dbReference>
<evidence type="ECO:0000256" key="10">
    <source>
        <dbReference type="ARBA" id="ARBA00023015"/>
    </source>
</evidence>
<accession>A0AAV9WGD3</accession>
<feature type="domain" description="PAS" evidence="17">
    <location>
        <begin position="447"/>
        <end position="510"/>
    </location>
</feature>
<dbReference type="PROSITE" id="PS50114">
    <property type="entry name" value="GATA_ZN_FINGER_2"/>
    <property type="match status" value="1"/>
</dbReference>
<dbReference type="InterPro" id="IPR000679">
    <property type="entry name" value="Znf_GATA"/>
</dbReference>
<dbReference type="PANTHER" id="PTHR47429">
    <property type="entry name" value="PROTEIN TWIN LOV 1"/>
    <property type="match status" value="1"/>
</dbReference>
<keyword evidence="14 19" id="KW-0675">Receptor</keyword>
<dbReference type="CDD" id="cd00202">
    <property type="entry name" value="ZnF_GATA"/>
    <property type="match status" value="1"/>
</dbReference>
<evidence type="ECO:0000256" key="11">
    <source>
        <dbReference type="ARBA" id="ARBA00023125"/>
    </source>
</evidence>
<evidence type="ECO:0000313" key="20">
    <source>
        <dbReference type="Proteomes" id="UP001370758"/>
    </source>
</evidence>
<dbReference type="PANTHER" id="PTHR47429:SF7">
    <property type="entry name" value="GATA-FACTOR"/>
    <property type="match status" value="1"/>
</dbReference>
<organism evidence="19 20">
    <name type="scientific">Arthrobotrys musiformis</name>
    <dbReference type="NCBI Taxonomy" id="47236"/>
    <lineage>
        <taxon>Eukaryota</taxon>
        <taxon>Fungi</taxon>
        <taxon>Dikarya</taxon>
        <taxon>Ascomycota</taxon>
        <taxon>Pezizomycotina</taxon>
        <taxon>Orbiliomycetes</taxon>
        <taxon>Orbiliales</taxon>
        <taxon>Orbiliaceae</taxon>
        <taxon>Arthrobotrys</taxon>
    </lineage>
</organism>
<evidence type="ECO:0000256" key="9">
    <source>
        <dbReference type="ARBA" id="ARBA00022991"/>
    </source>
</evidence>
<keyword evidence="9" id="KW-0157">Chromophore</keyword>
<reference evidence="19 20" key="1">
    <citation type="submission" date="2023-08" db="EMBL/GenBank/DDBJ databases">
        <authorList>
            <person name="Palmer J.M."/>
        </authorList>
    </citation>
    <scope>NUCLEOTIDE SEQUENCE [LARGE SCALE GENOMIC DNA]</scope>
    <source>
        <strain evidence="19 20">TWF481</strain>
    </source>
</reference>
<feature type="compositionally biased region" description="Polar residues" evidence="16">
    <location>
        <begin position="836"/>
        <end position="858"/>
    </location>
</feature>
<evidence type="ECO:0000256" key="1">
    <source>
        <dbReference type="ARBA" id="ARBA00022543"/>
    </source>
</evidence>
<dbReference type="CDD" id="cd00130">
    <property type="entry name" value="PAS"/>
    <property type="match status" value="3"/>
</dbReference>
<keyword evidence="3" id="KW-0285">Flavoprotein</keyword>
<evidence type="ECO:0000256" key="6">
    <source>
        <dbReference type="ARBA" id="ARBA00022737"/>
    </source>
</evidence>
<keyword evidence="20" id="KW-1185">Reference proteome</keyword>
<dbReference type="InterPro" id="IPR000014">
    <property type="entry name" value="PAS"/>
</dbReference>
<evidence type="ECO:0000256" key="14">
    <source>
        <dbReference type="ARBA" id="ARBA00023170"/>
    </source>
</evidence>
<keyword evidence="2" id="KW-0716">Sensory transduction</keyword>
<dbReference type="SMART" id="SM00086">
    <property type="entry name" value="PAC"/>
    <property type="match status" value="2"/>
</dbReference>
<name>A0AAV9WGD3_9PEZI</name>
<dbReference type="SMART" id="SM00401">
    <property type="entry name" value="ZnF_GATA"/>
    <property type="match status" value="1"/>
</dbReference>
<dbReference type="Gene3D" id="3.30.50.10">
    <property type="entry name" value="Erythroid Transcription Factor GATA-1, subunit A"/>
    <property type="match status" value="1"/>
</dbReference>
<gene>
    <name evidence="19" type="primary">WC1</name>
    <name evidence="19" type="ORF">TWF481_007161</name>
</gene>
<dbReference type="InterPro" id="IPR001610">
    <property type="entry name" value="PAC"/>
</dbReference>
<dbReference type="GO" id="GO:0043565">
    <property type="term" value="F:sequence-specific DNA binding"/>
    <property type="evidence" value="ECO:0007669"/>
    <property type="project" value="InterPro"/>
</dbReference>
<dbReference type="SUPFAM" id="SSF57716">
    <property type="entry name" value="Glucocorticoid receptor-like (DNA-binding domain)"/>
    <property type="match status" value="1"/>
</dbReference>
<protein>
    <submittedName>
        <fullName evidence="19">Blue light receptor</fullName>
    </submittedName>
</protein>
<dbReference type="GO" id="GO:0005634">
    <property type="term" value="C:nucleus"/>
    <property type="evidence" value="ECO:0007669"/>
    <property type="project" value="TreeGrafter"/>
</dbReference>
<feature type="region of interest" description="Disordered" evidence="16">
    <location>
        <begin position="831"/>
        <end position="910"/>
    </location>
</feature>
<dbReference type="AlphaFoldDB" id="A0AAV9WGD3"/>
<dbReference type="InterPro" id="IPR013088">
    <property type="entry name" value="Znf_NHR/GATA"/>
</dbReference>
<dbReference type="SUPFAM" id="SSF55785">
    <property type="entry name" value="PYP-like sensor domain (PAS domain)"/>
    <property type="match status" value="3"/>
</dbReference>
<dbReference type="PROSITE" id="PS50112">
    <property type="entry name" value="PAS"/>
    <property type="match status" value="3"/>
</dbReference>
<evidence type="ECO:0000256" key="16">
    <source>
        <dbReference type="SAM" id="MobiDB-lite"/>
    </source>
</evidence>
<evidence type="ECO:0000256" key="4">
    <source>
        <dbReference type="ARBA" id="ARBA00022643"/>
    </source>
</evidence>
<dbReference type="EMBL" id="JAVHJL010000004">
    <property type="protein sequence ID" value="KAK6505247.1"/>
    <property type="molecule type" value="Genomic_DNA"/>
</dbReference>
<evidence type="ECO:0000256" key="5">
    <source>
        <dbReference type="ARBA" id="ARBA00022723"/>
    </source>
</evidence>
<keyword evidence="4" id="KW-0288">FMN</keyword>
<dbReference type="GO" id="GO:0006355">
    <property type="term" value="P:regulation of DNA-templated transcription"/>
    <property type="evidence" value="ECO:0007669"/>
    <property type="project" value="InterPro"/>
</dbReference>
<keyword evidence="11" id="KW-0238">DNA-binding</keyword>
<dbReference type="Pfam" id="PF00320">
    <property type="entry name" value="GATA"/>
    <property type="match status" value="1"/>
</dbReference>
<keyword evidence="5" id="KW-0479">Metal-binding</keyword>
<feature type="domain" description="PAS" evidence="17">
    <location>
        <begin position="274"/>
        <end position="296"/>
    </location>
</feature>
<dbReference type="GO" id="GO:0008270">
    <property type="term" value="F:zinc ion binding"/>
    <property type="evidence" value="ECO:0007669"/>
    <property type="project" value="UniProtKB-KW"/>
</dbReference>
<keyword evidence="10" id="KW-0805">Transcription regulation</keyword>
<dbReference type="Gene3D" id="3.30.450.20">
    <property type="entry name" value="PAS domain"/>
    <property type="match status" value="3"/>
</dbReference>
<evidence type="ECO:0000259" key="18">
    <source>
        <dbReference type="PROSITE" id="PS50114"/>
    </source>
</evidence>
<feature type="compositionally biased region" description="Low complexity" evidence="16">
    <location>
        <begin position="876"/>
        <end position="889"/>
    </location>
</feature>
<keyword evidence="1" id="KW-0600">Photoreceptor protein</keyword>
<feature type="domain" description="PAS" evidence="17">
    <location>
        <begin position="577"/>
        <end position="629"/>
    </location>
</feature>
<dbReference type="FunFam" id="3.30.450.20:FF:000064">
    <property type="entry name" value="Vivid PAS protein VVD"/>
    <property type="match status" value="1"/>
</dbReference>
<sequence>MDHHGLDDVYGFLPQELRGSVISSSDGMQQALRHPSIAGTTMDDLTGTIGSVLDDSLEPTAGLLQPGDVEDAIMEESIQELRRQSMAGFPLDFINYPGLSEAQPGLDLGLQPLTTTGLSLGSTFDSPMFISPQADTAGGLLDMSAYNDGLIMPPQLQTFDPALPPQITSRHNSMVDAMDTSAVVSLPQQPEPVIPDSIEPALPTLPPATQNPRQTAPFNTMNIKMENIYSSSGFDMVGVLMRVATRPNPKINIGAVDMSCAFVVCDARKYDMPIVYCSATFERLTGYTKHEILGRNCRFLQSPNGDVERGSKRKYVDEESVRYLKQQCDELDEAQVSLINYRKGGQPFMNLLTTIPISWDSEDIMYIVGFQVDLVDHPGSIMNKNRDGTIQINYQHREPPTYCLQPPPELRAQAPGTTISKEDVSRVLQSLGNVDTDLARRLWDKILLENTDDVVHVLSLKGLFMYCSPSIQSVLEYEPSELVGTALSSVCHPSDIVPVTRDLKDTSTGSMVNIVFRIRRKFSGYVWFESHGSLHIEQGKGRKCIILVGRERPVYKLPWREVHANGGIGDNEMWTKLSTSGMFLFVPGNAKPLLDRSPEELIGTSFQQLMRPDSRLEVNKALDSTRTGKRITVKHEVQHRRGQFLQAVTTFFPDVEEGQKKPTFLIAQTKLIKHSRHSGGSSTRGALSDAGSLTPQNPTPSWSGPSAPSPLDRTPLPSLPENPPTSTEDPNAPKDPNAKDDDENLFDELKTTRSSSWQFELRQMQRTNKRLAEECSTLLQMKKRRKRKKGADALEKDCANCHTKTTPEWRRGPSGKRDLCNSCGLRYAKLVGRVSPRNTQGSNSNLEESQQMDTSNPDGPSPVAEGPVSRNNSGAEQTSTAEENTSSSEHPTPGEGQNQGVVISPGASGK</sequence>
<dbReference type="Pfam" id="PF13426">
    <property type="entry name" value="PAS_9"/>
    <property type="match status" value="1"/>
</dbReference>
<keyword evidence="13" id="KW-0804">Transcription</keyword>
<feature type="region of interest" description="Disordered" evidence="16">
    <location>
        <begin position="673"/>
        <end position="743"/>
    </location>
</feature>